<comment type="caution">
    <text evidence="3">The sequence shown here is derived from an EMBL/GenBank/DDBJ whole genome shotgun (WGS) entry which is preliminary data.</text>
</comment>
<dbReference type="Proteomes" id="UP000560069">
    <property type="component" value="Unassembled WGS sequence"/>
</dbReference>
<feature type="transmembrane region" description="Helical" evidence="1">
    <location>
        <begin position="7"/>
        <end position="28"/>
    </location>
</feature>
<dbReference type="GO" id="GO:0005886">
    <property type="term" value="C:plasma membrane"/>
    <property type="evidence" value="ECO:0007669"/>
    <property type="project" value="TreeGrafter"/>
</dbReference>
<keyword evidence="4" id="KW-1185">Reference proteome</keyword>
<evidence type="ECO:0000259" key="2">
    <source>
        <dbReference type="Pfam" id="PF03733"/>
    </source>
</evidence>
<dbReference type="PIRSF" id="PIRSF028777">
    <property type="entry name" value="UCP028777"/>
    <property type="match status" value="1"/>
</dbReference>
<protein>
    <submittedName>
        <fullName evidence="3">Uncharacterized membrane protein YccF (DUF307 family)</fullName>
    </submittedName>
</protein>
<dbReference type="InterPro" id="IPR005185">
    <property type="entry name" value="YccF"/>
</dbReference>
<accession>A0A7Z0E7W9</accession>
<evidence type="ECO:0000313" key="3">
    <source>
        <dbReference type="EMBL" id="NYJ16255.1"/>
    </source>
</evidence>
<organism evidence="3 4">
    <name type="scientific">Nesterenkonia sandarakina</name>
    <dbReference type="NCBI Taxonomy" id="272918"/>
    <lineage>
        <taxon>Bacteria</taxon>
        <taxon>Bacillati</taxon>
        <taxon>Actinomycetota</taxon>
        <taxon>Actinomycetes</taxon>
        <taxon>Micrococcales</taxon>
        <taxon>Micrococcaceae</taxon>
        <taxon>Nesterenkonia</taxon>
    </lineage>
</organism>
<dbReference type="Pfam" id="PF03733">
    <property type="entry name" value="YccF"/>
    <property type="match status" value="2"/>
</dbReference>
<feature type="domain" description="Inner membrane component" evidence="2">
    <location>
        <begin position="74"/>
        <end position="124"/>
    </location>
</feature>
<dbReference type="AlphaFoldDB" id="A0A7Z0E7W9"/>
<feature type="transmembrane region" description="Helical" evidence="1">
    <location>
        <begin position="68"/>
        <end position="89"/>
    </location>
</feature>
<feature type="transmembrane region" description="Helical" evidence="1">
    <location>
        <begin position="34"/>
        <end position="56"/>
    </location>
</feature>
<dbReference type="EMBL" id="JACCFQ010000001">
    <property type="protein sequence ID" value="NYJ16255.1"/>
    <property type="molecule type" value="Genomic_DNA"/>
</dbReference>
<dbReference type="NCBIfam" id="NF008740">
    <property type="entry name" value="PRK11770.1-2"/>
    <property type="match status" value="1"/>
</dbReference>
<feature type="domain" description="Inner membrane component" evidence="2">
    <location>
        <begin position="8"/>
        <end position="58"/>
    </location>
</feature>
<dbReference type="InterPro" id="IPR052937">
    <property type="entry name" value="Inner_membrane_protein"/>
</dbReference>
<proteinExistence type="predicted"/>
<evidence type="ECO:0000313" key="4">
    <source>
        <dbReference type="Proteomes" id="UP000560069"/>
    </source>
</evidence>
<name>A0A7Z0E7W9_9MICC</name>
<dbReference type="PANTHER" id="PTHR42903:SF1">
    <property type="entry name" value="INNER MEMBRANE PROTEIN YCCF"/>
    <property type="match status" value="1"/>
</dbReference>
<reference evidence="3 4" key="1">
    <citation type="submission" date="2020-07" db="EMBL/GenBank/DDBJ databases">
        <title>Sequencing the genomes of 1000 actinobacteria strains.</title>
        <authorList>
            <person name="Klenk H.-P."/>
        </authorList>
    </citation>
    <scope>NUCLEOTIDE SEQUENCE [LARGE SCALE GENOMIC DNA]</scope>
    <source>
        <strain evidence="3 4">DSM 15664</strain>
    </source>
</reference>
<dbReference type="PANTHER" id="PTHR42903">
    <property type="entry name" value="INNER MEMBRANE PROTEIN YCCF"/>
    <property type="match status" value="1"/>
</dbReference>
<sequence>MNSMISTILNVIWLVFGGLWLALGYFLAGIVCCLLIITIPFGLASFRIGAYALWPFGRTIVDRSPRGAGLFTTIGNVIWVLVAGIWIAIGHVLTAIPMFVSIIGIPLGIANLKLIPVSLMPLGKVIVASNAVLPTYRHA</sequence>
<keyword evidence="1" id="KW-1133">Transmembrane helix</keyword>
<evidence type="ECO:0000256" key="1">
    <source>
        <dbReference type="SAM" id="Phobius"/>
    </source>
</evidence>
<gene>
    <name evidence="3" type="ORF">HNR11_000789</name>
</gene>
<dbReference type="InterPro" id="IPR031308">
    <property type="entry name" value="UCP028777"/>
</dbReference>
<feature type="transmembrane region" description="Helical" evidence="1">
    <location>
        <begin position="95"/>
        <end position="114"/>
    </location>
</feature>
<keyword evidence="1" id="KW-0812">Transmembrane</keyword>
<keyword evidence="1" id="KW-0472">Membrane</keyword>